<dbReference type="STRING" id="1173020.Cha6605_2958"/>
<evidence type="ECO:0000256" key="3">
    <source>
        <dbReference type="ARBA" id="ARBA00022694"/>
    </source>
</evidence>
<sequence length="301" mass="32945">MDGFINLKKLPDWTSHDCVAKVRRILQTKKVGHGGTLDPAAVGVLPIAIGKATRLLQYLPEGKAYRAIIRLGIETTTDDLAGETIYSEPASAVTIDRIRAVIPEFIGEIVQTPPMYSAIQVNGQRLYKLARAGEVIEVPTRLVNIHVIDILNWTPGDFPEVEVQINCGGGTYIRSIARDLGVKLGTRGVLAVLERNASCGFELPESITLEELETQQRAGTFIPIAPDRGLAHLPTITLLDADRVKFWSQGKRLPISELQLTPANSEPSGFVKVMDEQRCLGVGEIRQIEGENLLVPQTVLL</sequence>
<dbReference type="CDD" id="cd02573">
    <property type="entry name" value="PseudoU_synth_EcTruB"/>
    <property type="match status" value="1"/>
</dbReference>
<dbReference type="KEGG" id="cmp:Cha6605_2958"/>
<keyword evidence="9" id="KW-1185">Reference proteome</keyword>
<dbReference type="InterPro" id="IPR002501">
    <property type="entry name" value="PsdUridine_synth_N"/>
</dbReference>
<protein>
    <recommendedName>
        <fullName evidence="5">tRNA pseudouridine synthase B</fullName>
        <ecNumber evidence="5">5.4.99.25</ecNumber>
    </recommendedName>
    <alternativeName>
        <fullName evidence="5">tRNA pseudouridine(55) synthase</fullName>
        <shortName evidence="5">Psi55 synthase</shortName>
    </alternativeName>
    <alternativeName>
        <fullName evidence="5">tRNA pseudouridylate synthase</fullName>
    </alternativeName>
    <alternativeName>
        <fullName evidence="5">tRNA-uridine isomerase</fullName>
    </alternativeName>
</protein>
<feature type="domain" description="Pseudouridine synthase II N-terminal" evidence="6">
    <location>
        <begin position="23"/>
        <end position="173"/>
    </location>
</feature>
<dbReference type="RefSeq" id="WP_015160133.1">
    <property type="nucleotide sequence ID" value="NC_019697.1"/>
</dbReference>
<dbReference type="PANTHER" id="PTHR13767:SF2">
    <property type="entry name" value="PSEUDOURIDYLATE SYNTHASE TRUB1"/>
    <property type="match status" value="1"/>
</dbReference>
<evidence type="ECO:0000256" key="1">
    <source>
        <dbReference type="ARBA" id="ARBA00000385"/>
    </source>
</evidence>
<dbReference type="Proteomes" id="UP000010366">
    <property type="component" value="Chromosome"/>
</dbReference>
<comment type="catalytic activity">
    <reaction evidence="1 5">
        <text>uridine(55) in tRNA = pseudouridine(55) in tRNA</text>
        <dbReference type="Rhea" id="RHEA:42532"/>
        <dbReference type="Rhea" id="RHEA-COMP:10101"/>
        <dbReference type="Rhea" id="RHEA-COMP:10102"/>
        <dbReference type="ChEBI" id="CHEBI:65314"/>
        <dbReference type="ChEBI" id="CHEBI:65315"/>
        <dbReference type="EC" id="5.4.99.25"/>
    </reaction>
</comment>
<dbReference type="GO" id="GO:1990481">
    <property type="term" value="P:mRNA pseudouridine synthesis"/>
    <property type="evidence" value="ECO:0007669"/>
    <property type="project" value="TreeGrafter"/>
</dbReference>
<reference evidence="8 9" key="1">
    <citation type="submission" date="2012-05" db="EMBL/GenBank/DDBJ databases">
        <title>Finished chromosome of genome of Chamaesiphon sp. PCC 6605.</title>
        <authorList>
            <consortium name="US DOE Joint Genome Institute"/>
            <person name="Gugger M."/>
            <person name="Coursin T."/>
            <person name="Rippka R."/>
            <person name="Tandeau De Marsac N."/>
            <person name="Huntemann M."/>
            <person name="Wei C.-L."/>
            <person name="Han J."/>
            <person name="Detter J.C."/>
            <person name="Han C."/>
            <person name="Tapia R."/>
            <person name="Chen A."/>
            <person name="Kyrpides N."/>
            <person name="Mavromatis K."/>
            <person name="Markowitz V."/>
            <person name="Szeto E."/>
            <person name="Ivanova N."/>
            <person name="Pagani I."/>
            <person name="Pati A."/>
            <person name="Goodwin L."/>
            <person name="Nordberg H.P."/>
            <person name="Cantor M.N."/>
            <person name="Hua S.X."/>
            <person name="Woyke T."/>
            <person name="Kerfeld C.A."/>
        </authorList>
    </citation>
    <scope>NUCLEOTIDE SEQUENCE [LARGE SCALE GENOMIC DNA]</scope>
    <source>
        <strain evidence="9">ATCC 27169 / PCC 6605</strain>
    </source>
</reference>
<evidence type="ECO:0000313" key="8">
    <source>
        <dbReference type="EMBL" id="AFY93990.1"/>
    </source>
</evidence>
<keyword evidence="4 5" id="KW-0413">Isomerase</keyword>
<dbReference type="NCBIfam" id="TIGR00431">
    <property type="entry name" value="TruB"/>
    <property type="match status" value="1"/>
</dbReference>
<dbReference type="InterPro" id="IPR020103">
    <property type="entry name" value="PsdUridine_synth_cat_dom_sf"/>
</dbReference>
<dbReference type="PATRIC" id="fig|1173020.3.peg.3377"/>
<dbReference type="Gene3D" id="3.30.2350.10">
    <property type="entry name" value="Pseudouridine synthase"/>
    <property type="match status" value="1"/>
</dbReference>
<dbReference type="GO" id="GO:0003723">
    <property type="term" value="F:RNA binding"/>
    <property type="evidence" value="ECO:0007669"/>
    <property type="project" value="InterPro"/>
</dbReference>
<dbReference type="EMBL" id="CP003600">
    <property type="protein sequence ID" value="AFY93990.1"/>
    <property type="molecule type" value="Genomic_DNA"/>
</dbReference>
<evidence type="ECO:0000259" key="7">
    <source>
        <dbReference type="Pfam" id="PF09157"/>
    </source>
</evidence>
<proteinExistence type="inferred from homology"/>
<keyword evidence="3 5" id="KW-0819">tRNA processing</keyword>
<dbReference type="HOGENOM" id="CLU_032087_0_0_3"/>
<feature type="domain" description="tRNA pseudouridine synthase II TruB subfamily 1 C-terminal" evidence="7">
    <location>
        <begin position="239"/>
        <end position="298"/>
    </location>
</feature>
<evidence type="ECO:0000256" key="5">
    <source>
        <dbReference type="HAMAP-Rule" id="MF_01080"/>
    </source>
</evidence>
<dbReference type="InterPro" id="IPR014780">
    <property type="entry name" value="tRNA_psdUridine_synth_TruB"/>
</dbReference>
<dbReference type="Pfam" id="PF01509">
    <property type="entry name" value="TruB_N"/>
    <property type="match status" value="1"/>
</dbReference>
<comment type="similarity">
    <text evidence="2 5">Belongs to the pseudouridine synthase TruB family. Type 1 subfamily.</text>
</comment>
<evidence type="ECO:0000259" key="6">
    <source>
        <dbReference type="Pfam" id="PF01509"/>
    </source>
</evidence>
<dbReference type="EC" id="5.4.99.25" evidence="5"/>
<evidence type="ECO:0000256" key="2">
    <source>
        <dbReference type="ARBA" id="ARBA00005642"/>
    </source>
</evidence>
<dbReference type="Pfam" id="PF09157">
    <property type="entry name" value="TruB-C_2"/>
    <property type="match status" value="1"/>
</dbReference>
<dbReference type="InterPro" id="IPR015240">
    <property type="entry name" value="tRNA_sdUridine_synth_fam1_C"/>
</dbReference>
<name>K9UGN3_CHAP6</name>
<dbReference type="GO" id="GO:0160148">
    <property type="term" value="F:tRNA pseudouridine(55) synthase activity"/>
    <property type="evidence" value="ECO:0007669"/>
    <property type="project" value="UniProtKB-EC"/>
</dbReference>
<evidence type="ECO:0000256" key="4">
    <source>
        <dbReference type="ARBA" id="ARBA00023235"/>
    </source>
</evidence>
<dbReference type="eggNOG" id="COG0130">
    <property type="taxonomic scope" value="Bacteria"/>
</dbReference>
<dbReference type="GO" id="GO:0031119">
    <property type="term" value="P:tRNA pseudouridine synthesis"/>
    <property type="evidence" value="ECO:0007669"/>
    <property type="project" value="UniProtKB-UniRule"/>
</dbReference>
<organism evidence="8 9">
    <name type="scientific">Chamaesiphon minutus (strain ATCC 27169 / PCC 6605)</name>
    <dbReference type="NCBI Taxonomy" id="1173020"/>
    <lineage>
        <taxon>Bacteria</taxon>
        <taxon>Bacillati</taxon>
        <taxon>Cyanobacteriota</taxon>
        <taxon>Cyanophyceae</taxon>
        <taxon>Gomontiellales</taxon>
        <taxon>Chamaesiphonaceae</taxon>
        <taxon>Chamaesiphon</taxon>
    </lineage>
</organism>
<dbReference type="HAMAP" id="MF_01080">
    <property type="entry name" value="TruB_bact"/>
    <property type="match status" value="1"/>
</dbReference>
<comment type="function">
    <text evidence="5">Responsible for synthesis of pseudouridine from uracil-55 in the psi GC loop of transfer RNAs.</text>
</comment>
<dbReference type="AlphaFoldDB" id="K9UGN3"/>
<feature type="active site" description="Nucleophile" evidence="5">
    <location>
        <position position="38"/>
    </location>
</feature>
<dbReference type="PANTHER" id="PTHR13767">
    <property type="entry name" value="TRNA-PSEUDOURIDINE SYNTHASE"/>
    <property type="match status" value="1"/>
</dbReference>
<gene>
    <name evidence="5" type="primary">truB</name>
    <name evidence="8" type="ORF">Cha6605_2958</name>
</gene>
<accession>K9UGN3</accession>
<dbReference type="SUPFAM" id="SSF55120">
    <property type="entry name" value="Pseudouridine synthase"/>
    <property type="match status" value="1"/>
</dbReference>
<evidence type="ECO:0000313" key="9">
    <source>
        <dbReference type="Proteomes" id="UP000010366"/>
    </source>
</evidence>
<dbReference type="OrthoDB" id="9802309at2"/>